<dbReference type="Pfam" id="PF12973">
    <property type="entry name" value="Cupin_7"/>
    <property type="match status" value="1"/>
</dbReference>
<keyword evidence="3" id="KW-1185">Reference proteome</keyword>
<dbReference type="InterPro" id="IPR014710">
    <property type="entry name" value="RmlC-like_jellyroll"/>
</dbReference>
<comment type="caution">
    <text evidence="2">The sequence shown here is derived from an EMBL/GenBank/DDBJ whole genome shotgun (WGS) entry which is preliminary data.</text>
</comment>
<dbReference type="InterPro" id="IPR012807">
    <property type="entry name" value="Anti-sigma_ChrR"/>
</dbReference>
<accession>A0ABS7TDR6</accession>
<reference evidence="2" key="1">
    <citation type="submission" date="2021-09" db="EMBL/GenBank/DDBJ databases">
        <authorList>
            <person name="Wu T."/>
            <person name="Guo S.Z."/>
        </authorList>
    </citation>
    <scope>NUCLEOTIDE SEQUENCE</scope>
    <source>
        <strain evidence="2">RSS-23</strain>
    </source>
</reference>
<dbReference type="SUPFAM" id="SSF51182">
    <property type="entry name" value="RmlC-like cupins"/>
    <property type="match status" value="1"/>
</dbReference>
<protein>
    <submittedName>
        <fullName evidence="2">ChrR family anti-sigma-E factor</fullName>
    </submittedName>
</protein>
<gene>
    <name evidence="2" type="ORF">K7B09_06635</name>
</gene>
<name>A0ABS7TDR6_9GAMM</name>
<dbReference type="NCBIfam" id="TIGR02451">
    <property type="entry name" value="anti_sig_ChrR"/>
    <property type="match status" value="1"/>
</dbReference>
<evidence type="ECO:0000313" key="3">
    <source>
        <dbReference type="Proteomes" id="UP001430290"/>
    </source>
</evidence>
<organism evidence="2 3">
    <name type="scientific">Thermomonas beijingensis</name>
    <dbReference type="NCBI Taxonomy" id="2872701"/>
    <lineage>
        <taxon>Bacteria</taxon>
        <taxon>Pseudomonadati</taxon>
        <taxon>Pseudomonadota</taxon>
        <taxon>Gammaproteobacteria</taxon>
        <taxon>Lysobacterales</taxon>
        <taxon>Lysobacteraceae</taxon>
        <taxon>Thermomonas</taxon>
    </lineage>
</organism>
<evidence type="ECO:0000313" key="2">
    <source>
        <dbReference type="EMBL" id="MBZ4186006.1"/>
    </source>
</evidence>
<evidence type="ECO:0000259" key="1">
    <source>
        <dbReference type="Pfam" id="PF12973"/>
    </source>
</evidence>
<proteinExistence type="predicted"/>
<dbReference type="CDD" id="cd20301">
    <property type="entry name" value="cupin_ChrR"/>
    <property type="match status" value="1"/>
</dbReference>
<dbReference type="Gene3D" id="1.10.10.1320">
    <property type="entry name" value="Anti-sigma factor, zinc-finger domain"/>
    <property type="match status" value="1"/>
</dbReference>
<dbReference type="EMBL" id="JAIQDJ010000002">
    <property type="protein sequence ID" value="MBZ4186006.1"/>
    <property type="molecule type" value="Genomic_DNA"/>
</dbReference>
<dbReference type="InterPro" id="IPR025979">
    <property type="entry name" value="ChrR-like_cupin_dom"/>
</dbReference>
<dbReference type="InterPro" id="IPR041916">
    <property type="entry name" value="Anti_sigma_zinc_sf"/>
</dbReference>
<dbReference type="RefSeq" id="WP_223628097.1">
    <property type="nucleotide sequence ID" value="NZ_JAIQDJ010000002.1"/>
</dbReference>
<sequence length="224" mass="23955">MTPRHHLDPATLVSHAAGALSPEMAAVADTHLEGCGYCRQQLAAAERVGGVLLSQQQPAAPEPQQAARLREDMLARLSQPLPAAANGLSETADAPRSLDALPRPLQPYFGKSWKALRWRWMAPGVHMIRAPRSSGDTLVLLRIAPGKSMPVHSHGGSELTQILKGAYDDELGHFGPGDMADLDSDIEHQPVTSPGVPCICVAALDGPLQFRGWLARKLQPLVGL</sequence>
<dbReference type="InterPro" id="IPR011051">
    <property type="entry name" value="RmlC_Cupin_sf"/>
</dbReference>
<dbReference type="Gene3D" id="2.60.120.10">
    <property type="entry name" value="Jelly Rolls"/>
    <property type="match status" value="1"/>
</dbReference>
<dbReference type="Proteomes" id="UP001430290">
    <property type="component" value="Unassembled WGS sequence"/>
</dbReference>
<feature type="domain" description="ChrR-like cupin" evidence="1">
    <location>
        <begin position="114"/>
        <end position="202"/>
    </location>
</feature>